<sequence length="73" mass="8093">MVFYISKAVLQQSIDFLHLKPEEQPQGCISLSHNGFVPTFQVQPTLSVQLVPLPDQSRQISAGKNLLSSLKSK</sequence>
<dbReference type="EMBL" id="JYDV01000111">
    <property type="protein sequence ID" value="KRZ32373.1"/>
    <property type="molecule type" value="Genomic_DNA"/>
</dbReference>
<protein>
    <submittedName>
        <fullName evidence="2">Uncharacterized protein</fullName>
    </submittedName>
</protein>
<gene>
    <name evidence="1" type="ORF">T4B_8754</name>
    <name evidence="2" type="ORF">T4C_10282</name>
</gene>
<dbReference type="EMBL" id="JYDS01000102">
    <property type="protein sequence ID" value="KRZ25412.1"/>
    <property type="molecule type" value="Genomic_DNA"/>
</dbReference>
<reference evidence="3 4" key="1">
    <citation type="submission" date="2015-01" db="EMBL/GenBank/DDBJ databases">
        <title>Evolution of Trichinella species and genotypes.</title>
        <authorList>
            <person name="Korhonen P.K."/>
            <person name="Edoardo P."/>
            <person name="Giuseppe L.R."/>
            <person name="Gasser R.B."/>
        </authorList>
    </citation>
    <scope>NUCLEOTIDE SEQUENCE [LARGE SCALE GENOMIC DNA]</scope>
    <source>
        <strain evidence="2">ISS176</strain>
        <strain evidence="1">ISS588</strain>
    </source>
</reference>
<comment type="caution">
    <text evidence="2">The sequence shown here is derived from an EMBL/GenBank/DDBJ whole genome shotgun (WGS) entry which is preliminary data.</text>
</comment>
<keyword evidence="3" id="KW-1185">Reference proteome</keyword>
<evidence type="ECO:0000313" key="2">
    <source>
        <dbReference type="EMBL" id="KRZ32373.1"/>
    </source>
</evidence>
<dbReference type="Proteomes" id="UP000054826">
    <property type="component" value="Unassembled WGS sequence"/>
</dbReference>
<name>A0A0V1JCV3_TRIPS</name>
<dbReference type="Proteomes" id="UP000054805">
    <property type="component" value="Unassembled WGS sequence"/>
</dbReference>
<evidence type="ECO:0000313" key="4">
    <source>
        <dbReference type="Proteomes" id="UP000054826"/>
    </source>
</evidence>
<organism evidence="2 4">
    <name type="scientific">Trichinella pseudospiralis</name>
    <name type="common">Parasitic roundworm</name>
    <dbReference type="NCBI Taxonomy" id="6337"/>
    <lineage>
        <taxon>Eukaryota</taxon>
        <taxon>Metazoa</taxon>
        <taxon>Ecdysozoa</taxon>
        <taxon>Nematoda</taxon>
        <taxon>Enoplea</taxon>
        <taxon>Dorylaimia</taxon>
        <taxon>Trichinellida</taxon>
        <taxon>Trichinellidae</taxon>
        <taxon>Trichinella</taxon>
    </lineage>
</organism>
<proteinExistence type="predicted"/>
<evidence type="ECO:0000313" key="1">
    <source>
        <dbReference type="EMBL" id="KRZ25412.1"/>
    </source>
</evidence>
<dbReference type="AlphaFoldDB" id="A0A0V1JCV3"/>
<evidence type="ECO:0000313" key="3">
    <source>
        <dbReference type="Proteomes" id="UP000054805"/>
    </source>
</evidence>
<accession>A0A0V1JCV3</accession>